<dbReference type="STRING" id="555500.I215_13882"/>
<organism evidence="8 9">
    <name type="scientific">Galbibacter marinus</name>
    <dbReference type="NCBI Taxonomy" id="555500"/>
    <lineage>
        <taxon>Bacteria</taxon>
        <taxon>Pseudomonadati</taxon>
        <taxon>Bacteroidota</taxon>
        <taxon>Flavobacteriia</taxon>
        <taxon>Flavobacteriales</taxon>
        <taxon>Flavobacteriaceae</taxon>
        <taxon>Galbibacter</taxon>
    </lineage>
</organism>
<dbReference type="PANTHER" id="PTHR33452:SF1">
    <property type="entry name" value="INNER MEMBRANE PROTEIN YPHA-RELATED"/>
    <property type="match status" value="1"/>
</dbReference>
<dbReference type="Pfam" id="PF07681">
    <property type="entry name" value="DoxX"/>
    <property type="match status" value="1"/>
</dbReference>
<dbReference type="AlphaFoldDB" id="K2PRK9"/>
<proteinExistence type="inferred from homology"/>
<dbReference type="InterPro" id="IPR032808">
    <property type="entry name" value="DoxX"/>
</dbReference>
<sequence length="140" mass="15836">MKNLNTIDIGLLLLRVWLAIGLFTNHGWEKLVQFHEMSENFPDPLFLGKTTGLVFALLCDSICSILIALGLFTRISSFLVVLNMSVAFFIFWQAEITQIHGELPFIYLGAYLSLLITGAGKFSLDQLLRTHYPMSRARIL</sequence>
<accession>K2PRK9</accession>
<name>K2PRK9_9FLAO</name>
<evidence type="ECO:0000313" key="9">
    <source>
        <dbReference type="Proteomes" id="UP000007364"/>
    </source>
</evidence>
<evidence type="ECO:0000256" key="5">
    <source>
        <dbReference type="ARBA" id="ARBA00022989"/>
    </source>
</evidence>
<gene>
    <name evidence="8" type="ORF">I215_13882</name>
</gene>
<feature type="transmembrane region" description="Helical" evidence="7">
    <location>
        <begin position="46"/>
        <end position="68"/>
    </location>
</feature>
<reference evidence="8 9" key="1">
    <citation type="journal article" date="2012" name="J. Bacteriol.">
        <title>Genome Sequence of Galbibacter marinum Type Strain ck-I2-15.</title>
        <authorList>
            <person name="Lai Q."/>
            <person name="Li C."/>
            <person name="Shao Z."/>
        </authorList>
    </citation>
    <scope>NUCLEOTIDE SEQUENCE [LARGE SCALE GENOMIC DNA]</scope>
    <source>
        <strain evidence="9">ck-I2-15</strain>
    </source>
</reference>
<dbReference type="InterPro" id="IPR051907">
    <property type="entry name" value="DoxX-like_oxidoreductase"/>
</dbReference>
<feature type="transmembrane region" description="Helical" evidence="7">
    <location>
        <begin position="7"/>
        <end position="26"/>
    </location>
</feature>
<dbReference type="Proteomes" id="UP000007364">
    <property type="component" value="Unassembled WGS sequence"/>
</dbReference>
<comment type="similarity">
    <text evidence="2">Belongs to the DoxX family.</text>
</comment>
<dbReference type="OrthoDB" id="9813193at2"/>
<keyword evidence="3" id="KW-1003">Cell membrane</keyword>
<keyword evidence="9" id="KW-1185">Reference proteome</keyword>
<evidence type="ECO:0000313" key="8">
    <source>
        <dbReference type="EMBL" id="EKF54159.1"/>
    </source>
</evidence>
<comment type="subcellular location">
    <subcellularLocation>
        <location evidence="1">Cell membrane</location>
        <topology evidence="1">Multi-pass membrane protein</topology>
    </subcellularLocation>
</comment>
<dbReference type="GO" id="GO:0005886">
    <property type="term" value="C:plasma membrane"/>
    <property type="evidence" value="ECO:0007669"/>
    <property type="project" value="UniProtKB-SubCell"/>
</dbReference>
<dbReference type="eggNOG" id="COG2259">
    <property type="taxonomic scope" value="Bacteria"/>
</dbReference>
<dbReference type="EMBL" id="AMSG01000030">
    <property type="protein sequence ID" value="EKF54159.1"/>
    <property type="molecule type" value="Genomic_DNA"/>
</dbReference>
<evidence type="ECO:0000256" key="7">
    <source>
        <dbReference type="SAM" id="Phobius"/>
    </source>
</evidence>
<feature type="transmembrane region" description="Helical" evidence="7">
    <location>
        <begin position="75"/>
        <end position="93"/>
    </location>
</feature>
<evidence type="ECO:0000256" key="4">
    <source>
        <dbReference type="ARBA" id="ARBA00022692"/>
    </source>
</evidence>
<feature type="transmembrane region" description="Helical" evidence="7">
    <location>
        <begin position="105"/>
        <end position="124"/>
    </location>
</feature>
<dbReference type="RefSeq" id="WP_008992612.1">
    <property type="nucleotide sequence ID" value="NZ_AMSG01000030.1"/>
</dbReference>
<evidence type="ECO:0000256" key="3">
    <source>
        <dbReference type="ARBA" id="ARBA00022475"/>
    </source>
</evidence>
<evidence type="ECO:0000256" key="1">
    <source>
        <dbReference type="ARBA" id="ARBA00004651"/>
    </source>
</evidence>
<evidence type="ECO:0000256" key="6">
    <source>
        <dbReference type="ARBA" id="ARBA00023136"/>
    </source>
</evidence>
<comment type="caution">
    <text evidence="8">The sequence shown here is derived from an EMBL/GenBank/DDBJ whole genome shotgun (WGS) entry which is preliminary data.</text>
</comment>
<keyword evidence="4 7" id="KW-0812">Transmembrane</keyword>
<protein>
    <submittedName>
        <fullName evidence="8">DoxX family protein</fullName>
    </submittedName>
</protein>
<keyword evidence="5 7" id="KW-1133">Transmembrane helix</keyword>
<keyword evidence="6 7" id="KW-0472">Membrane</keyword>
<evidence type="ECO:0000256" key="2">
    <source>
        <dbReference type="ARBA" id="ARBA00006679"/>
    </source>
</evidence>
<dbReference type="PANTHER" id="PTHR33452">
    <property type="entry name" value="OXIDOREDUCTASE CATD-RELATED"/>
    <property type="match status" value="1"/>
</dbReference>